<evidence type="ECO:0000313" key="1">
    <source>
        <dbReference type="EMBL" id="MBP1043852.1"/>
    </source>
</evidence>
<keyword evidence="2" id="KW-1185">Reference proteome</keyword>
<sequence>MHYIEISTNDNEKYYVEGHSQEEIRKLFWRLIDEVNDKKLLAVESRASGSLFAIRTKDIKQTLVIGEDDLPLARKPNFILLVNK</sequence>
<accession>A0A940P9L2</accession>
<comment type="caution">
    <text evidence="1">The sequence shown here is derived from an EMBL/GenBank/DDBJ whole genome shotgun (WGS) entry which is preliminary data.</text>
</comment>
<evidence type="ECO:0000313" key="2">
    <source>
        <dbReference type="Proteomes" id="UP000674938"/>
    </source>
</evidence>
<protein>
    <submittedName>
        <fullName evidence="1">Uncharacterized protein</fullName>
    </submittedName>
</protein>
<name>A0A940P9L2_9ENTE</name>
<dbReference type="RefSeq" id="WP_209531739.1">
    <property type="nucleotide sequence ID" value="NZ_JAEEGA010000019.1"/>
</dbReference>
<dbReference type="EMBL" id="JAEEGA010000019">
    <property type="protein sequence ID" value="MBP1043852.1"/>
    <property type="molecule type" value="Genomic_DNA"/>
</dbReference>
<reference evidence="1" key="1">
    <citation type="submission" date="2020-12" db="EMBL/GenBank/DDBJ databases">
        <title>Vagococcus allomyrinae sp. nov. and Enterococcus lavae sp. nov., isolated from the larvae of Allomyrina dichotoma.</title>
        <authorList>
            <person name="Lee S.D."/>
        </authorList>
    </citation>
    <scope>NUCLEOTIDE SEQUENCE</scope>
    <source>
        <strain evidence="1">BWB3-3</strain>
    </source>
</reference>
<organism evidence="1 2">
    <name type="scientific">Vagococcus allomyrinae</name>
    <dbReference type="NCBI Taxonomy" id="2794353"/>
    <lineage>
        <taxon>Bacteria</taxon>
        <taxon>Bacillati</taxon>
        <taxon>Bacillota</taxon>
        <taxon>Bacilli</taxon>
        <taxon>Lactobacillales</taxon>
        <taxon>Enterococcaceae</taxon>
        <taxon>Vagococcus</taxon>
    </lineage>
</organism>
<dbReference type="Proteomes" id="UP000674938">
    <property type="component" value="Unassembled WGS sequence"/>
</dbReference>
<gene>
    <name evidence="1" type="ORF">I6N95_22745</name>
</gene>
<dbReference type="AlphaFoldDB" id="A0A940P9L2"/>
<proteinExistence type="predicted"/>